<protein>
    <submittedName>
        <fullName evidence="1">Uncharacterized protein</fullName>
    </submittedName>
</protein>
<gene>
    <name evidence="1" type="ORF">CfE428DRAFT_3533</name>
</gene>
<name>B4D3P5_9BACT</name>
<proteinExistence type="predicted"/>
<dbReference type="STRING" id="497964.CfE428DRAFT_3533"/>
<comment type="caution">
    <text evidence="1">The sequence shown here is derived from an EMBL/GenBank/DDBJ whole genome shotgun (WGS) entry which is preliminary data.</text>
</comment>
<evidence type="ECO:0000313" key="1">
    <source>
        <dbReference type="EMBL" id="EDY18875.1"/>
    </source>
</evidence>
<evidence type="ECO:0000313" key="2">
    <source>
        <dbReference type="Proteomes" id="UP000005824"/>
    </source>
</evidence>
<dbReference type="Proteomes" id="UP000005824">
    <property type="component" value="Unassembled WGS sequence"/>
</dbReference>
<dbReference type="InParanoid" id="B4D3P5"/>
<dbReference type="AlphaFoldDB" id="B4D3P5"/>
<dbReference type="RefSeq" id="WP_006980858.1">
    <property type="nucleotide sequence ID" value="NZ_ABVL01000010.1"/>
</dbReference>
<dbReference type="eggNOG" id="ENOG502ZGMA">
    <property type="taxonomic scope" value="Bacteria"/>
</dbReference>
<dbReference type="EMBL" id="ABVL01000010">
    <property type="protein sequence ID" value="EDY18875.1"/>
    <property type="molecule type" value="Genomic_DNA"/>
</dbReference>
<sequence length="70" mass="8288">MSAKESGANLVQALKELNLKWNEARSHWHDHKAQQFQRDYLEDLPDHVQRTMGVMQEIDVLLKRVRSECE</sequence>
<reference evidence="1 2" key="1">
    <citation type="journal article" date="2011" name="J. Bacteriol.">
        <title>Genome sequence of Chthoniobacter flavus Ellin428, an aerobic heterotrophic soil bacterium.</title>
        <authorList>
            <person name="Kant R."/>
            <person name="van Passel M.W."/>
            <person name="Palva A."/>
            <person name="Lucas S."/>
            <person name="Lapidus A."/>
            <person name="Glavina Del Rio T."/>
            <person name="Dalin E."/>
            <person name="Tice H."/>
            <person name="Bruce D."/>
            <person name="Goodwin L."/>
            <person name="Pitluck S."/>
            <person name="Larimer F.W."/>
            <person name="Land M.L."/>
            <person name="Hauser L."/>
            <person name="Sangwan P."/>
            <person name="de Vos W.M."/>
            <person name="Janssen P.H."/>
            <person name="Smidt H."/>
        </authorList>
    </citation>
    <scope>NUCLEOTIDE SEQUENCE [LARGE SCALE GENOMIC DNA]</scope>
    <source>
        <strain evidence="1 2">Ellin428</strain>
    </source>
</reference>
<accession>B4D3P5</accession>
<organism evidence="1 2">
    <name type="scientific">Chthoniobacter flavus Ellin428</name>
    <dbReference type="NCBI Taxonomy" id="497964"/>
    <lineage>
        <taxon>Bacteria</taxon>
        <taxon>Pseudomonadati</taxon>
        <taxon>Verrucomicrobiota</taxon>
        <taxon>Spartobacteria</taxon>
        <taxon>Chthoniobacterales</taxon>
        <taxon>Chthoniobacteraceae</taxon>
        <taxon>Chthoniobacter</taxon>
    </lineage>
</organism>
<keyword evidence="2" id="KW-1185">Reference proteome</keyword>